<dbReference type="PANTHER" id="PTHR12110">
    <property type="entry name" value="HYDROXYPYRUVATE ISOMERASE"/>
    <property type="match status" value="1"/>
</dbReference>
<protein>
    <submittedName>
        <fullName evidence="2">Sugar phosphate isomerase/epimerase</fullName>
    </submittedName>
</protein>
<dbReference type="InterPro" id="IPR050312">
    <property type="entry name" value="IolE/XylAMocC-like"/>
</dbReference>
<dbReference type="Proteomes" id="UP000095651">
    <property type="component" value="Unassembled WGS sequence"/>
</dbReference>
<dbReference type="RefSeq" id="WP_002605156.1">
    <property type="nucleotide sequence ID" value="NZ_CABIXC010000017.1"/>
</dbReference>
<evidence type="ECO:0000313" key="3">
    <source>
        <dbReference type="Proteomes" id="UP000095651"/>
    </source>
</evidence>
<evidence type="ECO:0000313" key="2">
    <source>
        <dbReference type="EMBL" id="CUP08240.1"/>
    </source>
</evidence>
<proteinExistence type="predicted"/>
<dbReference type="AlphaFoldDB" id="A0A174KG52"/>
<gene>
    <name evidence="2" type="ORF">ERS852407_04920</name>
</gene>
<dbReference type="Gene3D" id="3.20.20.150">
    <property type="entry name" value="Divalent-metal-dependent TIM barrel enzymes"/>
    <property type="match status" value="1"/>
</dbReference>
<name>A0A174KG52_9FIRM</name>
<dbReference type="InterPro" id="IPR013022">
    <property type="entry name" value="Xyl_isomerase-like_TIM-brl"/>
</dbReference>
<dbReference type="Pfam" id="PF01261">
    <property type="entry name" value="AP_endonuc_2"/>
    <property type="match status" value="1"/>
</dbReference>
<feature type="domain" description="Xylose isomerase-like TIM barrel" evidence="1">
    <location>
        <begin position="26"/>
        <end position="271"/>
    </location>
</feature>
<keyword evidence="2" id="KW-0413">Isomerase</keyword>
<dbReference type="PANTHER" id="PTHR12110:SF21">
    <property type="entry name" value="XYLOSE ISOMERASE-LIKE TIM BARREL DOMAIN-CONTAINING PROTEIN"/>
    <property type="match status" value="1"/>
</dbReference>
<dbReference type="SUPFAM" id="SSF51658">
    <property type="entry name" value="Xylose isomerase-like"/>
    <property type="match status" value="1"/>
</dbReference>
<evidence type="ECO:0000259" key="1">
    <source>
        <dbReference type="Pfam" id="PF01261"/>
    </source>
</evidence>
<dbReference type="GO" id="GO:0016853">
    <property type="term" value="F:isomerase activity"/>
    <property type="evidence" value="ECO:0007669"/>
    <property type="project" value="UniProtKB-KW"/>
</dbReference>
<sequence length="295" mass="34452">MKLSTTTLFYGPRPDGSVAPMLESIRRIHRAGFRDLDLNFAWTRRHKTELFYQDWREWIQECRSLIGELGMTVSQSHAPFYNVIDPDYPYREEEEEMVRRSIIASSELGAGIVVIHGGSLPYCPDYRKNKRENIEYLKPHLELAAEYGVKIAIENLFDINDSEKRVRVPRYLADPEDLIDLVDTLHQSYDNVGIVWDFGHANLMHWNQPECLEMMGDRLIATHVQDNYGVIDDHLLPYLGTIEWEPIMKTLKKINYQGAFAYETHKMTDRLPDPMIDAMMRYAYELGEYLLTLAN</sequence>
<dbReference type="InterPro" id="IPR036237">
    <property type="entry name" value="Xyl_isomerase-like_sf"/>
</dbReference>
<reference evidence="2 3" key="1">
    <citation type="submission" date="2015-09" db="EMBL/GenBank/DDBJ databases">
        <authorList>
            <consortium name="Pathogen Informatics"/>
        </authorList>
    </citation>
    <scope>NUCLEOTIDE SEQUENCE [LARGE SCALE GENOMIC DNA]</scope>
    <source>
        <strain evidence="2 3">2789STDY5608850</strain>
    </source>
</reference>
<organism evidence="2 3">
    <name type="scientific">Hungatella hathewayi</name>
    <dbReference type="NCBI Taxonomy" id="154046"/>
    <lineage>
        <taxon>Bacteria</taxon>
        <taxon>Bacillati</taxon>
        <taxon>Bacillota</taxon>
        <taxon>Clostridia</taxon>
        <taxon>Lachnospirales</taxon>
        <taxon>Lachnospiraceae</taxon>
        <taxon>Hungatella</taxon>
    </lineage>
</organism>
<accession>A0A174KG52</accession>
<dbReference type="EMBL" id="CYZE01000017">
    <property type="protein sequence ID" value="CUP08240.1"/>
    <property type="molecule type" value="Genomic_DNA"/>
</dbReference>